<dbReference type="Gene3D" id="3.80.10.10">
    <property type="entry name" value="Ribonuclease Inhibitor"/>
    <property type="match status" value="1"/>
</dbReference>
<proteinExistence type="predicted"/>
<keyword evidence="1" id="KW-0175">Coiled coil</keyword>
<dbReference type="EMBL" id="JAAGAX010000010">
    <property type="protein sequence ID" value="KAF2301113.1"/>
    <property type="molecule type" value="Genomic_DNA"/>
</dbReference>
<accession>A0A6A6LLV9</accession>
<feature type="domain" description="R13L1/DRL21-like LRR repeat region" evidence="2">
    <location>
        <begin position="9"/>
        <end position="131"/>
    </location>
</feature>
<organism evidence="3 4">
    <name type="scientific">Hevea brasiliensis</name>
    <name type="common">Para rubber tree</name>
    <name type="synonym">Siphonia brasiliensis</name>
    <dbReference type="NCBI Taxonomy" id="3981"/>
    <lineage>
        <taxon>Eukaryota</taxon>
        <taxon>Viridiplantae</taxon>
        <taxon>Streptophyta</taxon>
        <taxon>Embryophyta</taxon>
        <taxon>Tracheophyta</taxon>
        <taxon>Spermatophyta</taxon>
        <taxon>Magnoliopsida</taxon>
        <taxon>eudicotyledons</taxon>
        <taxon>Gunneridae</taxon>
        <taxon>Pentapetalae</taxon>
        <taxon>rosids</taxon>
        <taxon>fabids</taxon>
        <taxon>Malpighiales</taxon>
        <taxon>Euphorbiaceae</taxon>
        <taxon>Crotonoideae</taxon>
        <taxon>Micrandreae</taxon>
        <taxon>Hevea</taxon>
    </lineage>
</organism>
<protein>
    <recommendedName>
        <fullName evidence="2">R13L1/DRL21-like LRR repeat region domain-containing protein</fullName>
    </recommendedName>
</protein>
<dbReference type="SUPFAM" id="SSF52058">
    <property type="entry name" value="L domain-like"/>
    <property type="match status" value="1"/>
</dbReference>
<dbReference type="InterPro" id="IPR032675">
    <property type="entry name" value="LRR_dom_sf"/>
</dbReference>
<keyword evidence="4" id="KW-1185">Reference proteome</keyword>
<gene>
    <name evidence="3" type="ORF">GH714_020171</name>
</gene>
<reference evidence="3 4" key="1">
    <citation type="journal article" date="2020" name="Mol. Plant">
        <title>The Chromosome-Based Rubber Tree Genome Provides New Insights into Spurge Genome Evolution and Rubber Biosynthesis.</title>
        <authorList>
            <person name="Liu J."/>
            <person name="Shi C."/>
            <person name="Shi C.C."/>
            <person name="Li W."/>
            <person name="Zhang Q.J."/>
            <person name="Zhang Y."/>
            <person name="Li K."/>
            <person name="Lu H.F."/>
            <person name="Shi C."/>
            <person name="Zhu S.T."/>
            <person name="Xiao Z.Y."/>
            <person name="Nan H."/>
            <person name="Yue Y."/>
            <person name="Zhu X.G."/>
            <person name="Wu Y."/>
            <person name="Hong X.N."/>
            <person name="Fan G.Y."/>
            <person name="Tong Y."/>
            <person name="Zhang D."/>
            <person name="Mao C.L."/>
            <person name="Liu Y.L."/>
            <person name="Hao S.J."/>
            <person name="Liu W.Q."/>
            <person name="Lv M.Q."/>
            <person name="Zhang H.B."/>
            <person name="Liu Y."/>
            <person name="Hu-Tang G.R."/>
            <person name="Wang J.P."/>
            <person name="Wang J.H."/>
            <person name="Sun Y.H."/>
            <person name="Ni S.B."/>
            <person name="Chen W.B."/>
            <person name="Zhang X.C."/>
            <person name="Jiao Y.N."/>
            <person name="Eichler E.E."/>
            <person name="Li G.H."/>
            <person name="Liu X."/>
            <person name="Gao L.Z."/>
        </authorList>
    </citation>
    <scope>NUCLEOTIDE SEQUENCE [LARGE SCALE GENOMIC DNA]</scope>
    <source>
        <strain evidence="4">cv. GT1</strain>
        <tissue evidence="3">Leaf</tissue>
    </source>
</reference>
<evidence type="ECO:0000313" key="3">
    <source>
        <dbReference type="EMBL" id="KAF2301113.1"/>
    </source>
</evidence>
<sequence>MMRKHFSFGDLKDLNNLRGSLWIKGLGHVADVGEAKQAQLKKKKHVTLMRLDFFEDKEGTRGIHDQQLMEGLEPSSNLEDLIIVKYQGTTMVPSWMMSLTNLRYLSMSFCRNCEHLPPLGKLPALESLYFHVMGVKKFGAEFLGMGTQIDKDISSSSSSVVLFPRLVELKFIQMPKWEEWEEWDNRMISGDEDTIMPRLHRFGGECWLQGAAGSINVTKDHVSEVDGGGRAAALEKTSSLGSVERHEDTQIVKIAADNPMVLSPSCRHGGEKDGYLFPEFNDLVEEFDFTATYSGISTKDLDTPTLHVGTTRAFQNVENDDNEQEIRHLNDMVKMLQEREKNLEAQLLEFYGLKEQETAMMELQNRLKIKYAS</sequence>
<name>A0A6A6LLV9_HEVBR</name>
<comment type="caution">
    <text evidence="3">The sequence shown here is derived from an EMBL/GenBank/DDBJ whole genome shotgun (WGS) entry which is preliminary data.</text>
</comment>
<dbReference type="Pfam" id="PF25019">
    <property type="entry name" value="LRR_R13L1-DRL21"/>
    <property type="match status" value="1"/>
</dbReference>
<dbReference type="InterPro" id="IPR056789">
    <property type="entry name" value="LRR_R13L1-DRL21"/>
</dbReference>
<dbReference type="AlphaFoldDB" id="A0A6A6LLV9"/>
<evidence type="ECO:0000313" key="4">
    <source>
        <dbReference type="Proteomes" id="UP000467840"/>
    </source>
</evidence>
<dbReference type="PANTHER" id="PTHR47186:SF30">
    <property type="entry name" value="EF-HAND DOMAIN-CONTAINING PROTEIN"/>
    <property type="match status" value="1"/>
</dbReference>
<dbReference type="Proteomes" id="UP000467840">
    <property type="component" value="Chromosome 4"/>
</dbReference>
<feature type="coiled-coil region" evidence="1">
    <location>
        <begin position="319"/>
        <end position="346"/>
    </location>
</feature>
<dbReference type="PANTHER" id="PTHR47186">
    <property type="entry name" value="LEUCINE-RICH REPEAT-CONTAINING PROTEIN 57"/>
    <property type="match status" value="1"/>
</dbReference>
<evidence type="ECO:0000259" key="2">
    <source>
        <dbReference type="Pfam" id="PF25019"/>
    </source>
</evidence>
<evidence type="ECO:0000256" key="1">
    <source>
        <dbReference type="SAM" id="Coils"/>
    </source>
</evidence>